<dbReference type="Gene3D" id="1.10.10.10">
    <property type="entry name" value="Winged helix-like DNA-binding domain superfamily/Winged helix DNA-binding domain"/>
    <property type="match status" value="1"/>
</dbReference>
<dbReference type="InterPro" id="IPR058852">
    <property type="entry name" value="HTH_77"/>
</dbReference>
<dbReference type="InterPro" id="IPR036388">
    <property type="entry name" value="WH-like_DNA-bd_sf"/>
</dbReference>
<dbReference type="AlphaFoldDB" id="A0A561SFF3"/>
<dbReference type="SMART" id="SM01043">
    <property type="entry name" value="BTAD"/>
    <property type="match status" value="1"/>
</dbReference>
<dbReference type="Gene3D" id="1.25.40.10">
    <property type="entry name" value="Tetratricopeptide repeat domain"/>
    <property type="match status" value="2"/>
</dbReference>
<dbReference type="SMART" id="SM00862">
    <property type="entry name" value="Trans_reg_C"/>
    <property type="match status" value="1"/>
</dbReference>
<dbReference type="GO" id="GO:0003677">
    <property type="term" value="F:DNA binding"/>
    <property type="evidence" value="ECO:0007669"/>
    <property type="project" value="UniProtKB-UniRule"/>
</dbReference>
<dbReference type="Pfam" id="PF13191">
    <property type="entry name" value="AAA_16"/>
    <property type="match status" value="1"/>
</dbReference>
<comment type="similarity">
    <text evidence="1">Belongs to the AfsR/DnrI/RedD regulatory family.</text>
</comment>
<comment type="caution">
    <text evidence="6">The sequence shown here is derived from an EMBL/GenBank/DDBJ whole genome shotgun (WGS) entry which is preliminary data.</text>
</comment>
<dbReference type="GO" id="GO:0006355">
    <property type="term" value="P:regulation of DNA-templated transcription"/>
    <property type="evidence" value="ECO:0007669"/>
    <property type="project" value="InterPro"/>
</dbReference>
<dbReference type="InterPro" id="IPR027417">
    <property type="entry name" value="P-loop_NTPase"/>
</dbReference>
<evidence type="ECO:0000256" key="3">
    <source>
        <dbReference type="ARBA" id="ARBA00023125"/>
    </source>
</evidence>
<dbReference type="InterPro" id="IPR016032">
    <property type="entry name" value="Sig_transdc_resp-reg_C-effctor"/>
</dbReference>
<dbReference type="Proteomes" id="UP000317940">
    <property type="component" value="Unassembled WGS sequence"/>
</dbReference>
<evidence type="ECO:0000256" key="4">
    <source>
        <dbReference type="PROSITE-ProRule" id="PRU01091"/>
    </source>
</evidence>
<dbReference type="InterPro" id="IPR001867">
    <property type="entry name" value="OmpR/PhoB-type_DNA-bd"/>
</dbReference>
<dbReference type="InterPro" id="IPR041664">
    <property type="entry name" value="AAA_16"/>
</dbReference>
<dbReference type="SUPFAM" id="SSF52540">
    <property type="entry name" value="P-loop containing nucleoside triphosphate hydrolases"/>
    <property type="match status" value="1"/>
</dbReference>
<dbReference type="OrthoDB" id="499349at2"/>
<dbReference type="EMBL" id="VIWT01000005">
    <property type="protein sequence ID" value="TWF73590.1"/>
    <property type="molecule type" value="Genomic_DNA"/>
</dbReference>
<dbReference type="PANTHER" id="PTHR47691:SF3">
    <property type="entry name" value="HTH-TYPE TRANSCRIPTIONAL REGULATOR RV0890C-RELATED"/>
    <property type="match status" value="1"/>
</dbReference>
<dbReference type="PANTHER" id="PTHR47691">
    <property type="entry name" value="REGULATOR-RELATED"/>
    <property type="match status" value="1"/>
</dbReference>
<dbReference type="InterPro" id="IPR011990">
    <property type="entry name" value="TPR-like_helical_dom_sf"/>
</dbReference>
<sequence length="1010" mass="107606">MMINVRIELLGPLEVRDGDGRAVAVGGATVRAVLARLALAGGRVVSGRALAADLWGDEGGGGNALQRRVSRLRAALEPGVLRSEGGGYRLAVDAEQVDALRFRRLAAEGRAALAAGAHEPAASLLREAEQLWRGPALAGLGDPPFAAEEAGRLASERLLAAEDRFDAELALGRAAALVGELERLAAAEPWRERLQGQLMRALQATGRPSEALAVYRRVRADLAEQLGMEPGVELTAIHLDVLRQVPAPAPAPQRRVPALVTSFVGREEELRQVAELLERGRLVTVAGPGGAGKTRFVRELLAARPGEAWFVDLAAVGEPAYLTQAVLVTVGPAPLTGTAGDPADRVVEALRHRSALLVLDNCEHLAEAVVRLVVRLLADCPELRILATSREVLGLPGEQQFPLPALRLPARGSAAEEALRAPAVRLFADRAAAVRPGFAVRAANAAAVVEICRRLDGLPLAIELAAARVRILDPAEIAARLDDRFHLLANADRTAPARHQTLRAVVDWSWSMLDGPERALARRLTVFAGGATLEAVERVCADGELPRTAVLEVLAALVDKSLVEVTEPAVAGTGTRYRMLDTIRAYCAEELAAAGEAERWQRAHGDYWTGFARAAEPLLRTADQLPWLDRLRAEHANLFAALRRALDDERNETALRLCAALMWPWMLQGGRYDYAMVDRVLALPGGELPTERTVIATAHAMVLMVFAGWAAELGQRALVRAREHADRAEPGAHPALAFVEPLDALLARDPVRARRELTAALVGAEPWTEALALLLRGFVEAGLGEPARARADVGRAREVFTLLGDRWGRYLAAQWLAPLTGDPAAAADCYREALDCLAELGMTRHVPVVVAQLGTELLRAGDPAGARAELTRALALAEQTENLAAAVWASSGMMELAQQAGDFAEVRQRFEQLRRALAHGPSATGLLPAMLSRAAAAMLREDGSDGARDLLRQGVEIVRGAPGSQAAPGTPGRRAALRTLAEAALADGDPAHAATLLGLAVTLDGDDRSA</sequence>
<evidence type="ECO:0000313" key="7">
    <source>
        <dbReference type="Proteomes" id="UP000317940"/>
    </source>
</evidence>
<evidence type="ECO:0000313" key="6">
    <source>
        <dbReference type="EMBL" id="TWF73590.1"/>
    </source>
</evidence>
<dbReference type="SUPFAM" id="SSF46894">
    <property type="entry name" value="C-terminal effector domain of the bipartite response regulators"/>
    <property type="match status" value="1"/>
</dbReference>
<dbReference type="Pfam" id="PF25872">
    <property type="entry name" value="HTH_77"/>
    <property type="match status" value="1"/>
</dbReference>
<dbReference type="PROSITE" id="PS51755">
    <property type="entry name" value="OMPR_PHOB"/>
    <property type="match status" value="1"/>
</dbReference>
<evidence type="ECO:0000256" key="1">
    <source>
        <dbReference type="ARBA" id="ARBA00005820"/>
    </source>
</evidence>
<dbReference type="SUPFAM" id="SSF48452">
    <property type="entry name" value="TPR-like"/>
    <property type="match status" value="2"/>
</dbReference>
<feature type="DNA-binding region" description="OmpR/PhoB-type" evidence="4">
    <location>
        <begin position="1"/>
        <end position="92"/>
    </location>
</feature>
<dbReference type="GO" id="GO:0000160">
    <property type="term" value="P:phosphorelay signal transduction system"/>
    <property type="evidence" value="ECO:0007669"/>
    <property type="project" value="UniProtKB-KW"/>
</dbReference>
<feature type="domain" description="OmpR/PhoB-type" evidence="5">
    <location>
        <begin position="1"/>
        <end position="92"/>
    </location>
</feature>
<dbReference type="CDD" id="cd15831">
    <property type="entry name" value="BTAD"/>
    <property type="match status" value="1"/>
</dbReference>
<gene>
    <name evidence="6" type="ORF">FHX73_15203</name>
</gene>
<dbReference type="PRINTS" id="PR00364">
    <property type="entry name" value="DISEASERSIST"/>
</dbReference>
<dbReference type="Pfam" id="PF03704">
    <property type="entry name" value="BTAD"/>
    <property type="match status" value="1"/>
</dbReference>
<evidence type="ECO:0000259" key="5">
    <source>
        <dbReference type="PROSITE" id="PS51755"/>
    </source>
</evidence>
<protein>
    <submittedName>
        <fullName evidence="6">Putative ATPase</fullName>
    </submittedName>
</protein>
<keyword evidence="3 4" id="KW-0238">DNA-binding</keyword>
<proteinExistence type="inferred from homology"/>
<organism evidence="6 7">
    <name type="scientific">Kitasatospora viridis</name>
    <dbReference type="NCBI Taxonomy" id="281105"/>
    <lineage>
        <taxon>Bacteria</taxon>
        <taxon>Bacillati</taxon>
        <taxon>Actinomycetota</taxon>
        <taxon>Actinomycetes</taxon>
        <taxon>Kitasatosporales</taxon>
        <taxon>Streptomycetaceae</taxon>
        <taxon>Kitasatospora</taxon>
    </lineage>
</organism>
<keyword evidence="2" id="KW-0902">Two-component regulatory system</keyword>
<dbReference type="InterPro" id="IPR005158">
    <property type="entry name" value="BTAD"/>
</dbReference>
<keyword evidence="7" id="KW-1185">Reference proteome</keyword>
<evidence type="ECO:0000256" key="2">
    <source>
        <dbReference type="ARBA" id="ARBA00023012"/>
    </source>
</evidence>
<name>A0A561SFF3_9ACTN</name>
<accession>A0A561SFF3</accession>
<reference evidence="6 7" key="1">
    <citation type="submission" date="2019-06" db="EMBL/GenBank/DDBJ databases">
        <title>Sequencing the genomes of 1000 actinobacteria strains.</title>
        <authorList>
            <person name="Klenk H.-P."/>
        </authorList>
    </citation>
    <scope>NUCLEOTIDE SEQUENCE [LARGE SCALE GENOMIC DNA]</scope>
    <source>
        <strain evidence="6 7">DSM 44826</strain>
    </source>
</reference>